<evidence type="ECO:0000259" key="8">
    <source>
        <dbReference type="PROSITE" id="PS51278"/>
    </source>
</evidence>
<evidence type="ECO:0000256" key="3">
    <source>
        <dbReference type="ARBA" id="ARBA00012916"/>
    </source>
</evidence>
<evidence type="ECO:0000313" key="11">
    <source>
        <dbReference type="Proteomes" id="UP001255856"/>
    </source>
</evidence>
<keyword evidence="5" id="KW-0808">Transferase</keyword>
<dbReference type="Gene3D" id="3.40.50.10490">
    <property type="entry name" value="Glucose-6-phosphate isomerase like protein, domain 1"/>
    <property type="match status" value="2"/>
</dbReference>
<accession>A0AAD9IDH2</accession>
<keyword evidence="11" id="KW-1185">Reference proteome</keyword>
<dbReference type="EC" id="2.6.1.16" evidence="3"/>
<dbReference type="GO" id="GO:0006047">
    <property type="term" value="P:UDP-N-acetylglucosamine metabolic process"/>
    <property type="evidence" value="ECO:0007669"/>
    <property type="project" value="TreeGrafter"/>
</dbReference>
<keyword evidence="7" id="KW-0315">Glutamine amidotransferase</keyword>
<dbReference type="SUPFAM" id="SSF53697">
    <property type="entry name" value="SIS domain"/>
    <property type="match status" value="1"/>
</dbReference>
<dbReference type="CDD" id="cd05008">
    <property type="entry name" value="SIS_GlmS_GlmD_1"/>
    <property type="match status" value="1"/>
</dbReference>
<comment type="pathway">
    <text evidence="2">Nucleotide-sugar biosynthesis; UDP-N-acetyl-alpha-D-glucosamine biosynthesis; alpha-D-glucosamine 6-phosphate from D-fructose 6-phosphate: step 1/1.</text>
</comment>
<dbReference type="GO" id="GO:0097367">
    <property type="term" value="F:carbohydrate derivative binding"/>
    <property type="evidence" value="ECO:0007669"/>
    <property type="project" value="InterPro"/>
</dbReference>
<keyword evidence="4" id="KW-0032">Aminotransferase</keyword>
<dbReference type="NCBIfam" id="NF001484">
    <property type="entry name" value="PRK00331.1"/>
    <property type="match status" value="1"/>
</dbReference>
<dbReference type="NCBIfam" id="TIGR01135">
    <property type="entry name" value="glmS"/>
    <property type="match status" value="1"/>
</dbReference>
<evidence type="ECO:0000256" key="2">
    <source>
        <dbReference type="ARBA" id="ARBA00004775"/>
    </source>
</evidence>
<keyword evidence="6" id="KW-0677">Repeat</keyword>
<dbReference type="InterPro" id="IPR005855">
    <property type="entry name" value="GFAT"/>
</dbReference>
<dbReference type="EMBL" id="JASFZW010000012">
    <property type="protein sequence ID" value="KAK2076039.1"/>
    <property type="molecule type" value="Genomic_DNA"/>
</dbReference>
<dbReference type="CDD" id="cd05009">
    <property type="entry name" value="SIS_GlmS_GlmD_2"/>
    <property type="match status" value="1"/>
</dbReference>
<feature type="domain" description="SIS" evidence="9">
    <location>
        <begin position="337"/>
        <end position="477"/>
    </location>
</feature>
<dbReference type="AlphaFoldDB" id="A0AAD9IDH2"/>
<dbReference type="PROSITE" id="PS51278">
    <property type="entry name" value="GATASE_TYPE_2"/>
    <property type="match status" value="1"/>
</dbReference>
<dbReference type="PANTHER" id="PTHR10937:SF0">
    <property type="entry name" value="GLUTAMINE--FRUCTOSE-6-PHOSPHATE TRANSAMINASE (ISOMERIZING)"/>
    <property type="match status" value="1"/>
</dbReference>
<dbReference type="CDD" id="cd00714">
    <property type="entry name" value="GFAT"/>
    <property type="match status" value="1"/>
</dbReference>
<protein>
    <recommendedName>
        <fullName evidence="3">glutamine--fructose-6-phosphate transaminase (isomerizing)</fullName>
        <ecNumber evidence="3">2.6.1.16</ecNumber>
    </recommendedName>
</protein>
<dbReference type="FunFam" id="3.60.20.10:FF:000052">
    <property type="entry name" value="Glutamine--fructose-6-phosphate aminotransferase [isomerizing] 2"/>
    <property type="match status" value="1"/>
</dbReference>
<evidence type="ECO:0000313" key="10">
    <source>
        <dbReference type="EMBL" id="KAK2076039.1"/>
    </source>
</evidence>
<dbReference type="GO" id="GO:0006487">
    <property type="term" value="P:protein N-linked glycosylation"/>
    <property type="evidence" value="ECO:0007669"/>
    <property type="project" value="TreeGrafter"/>
</dbReference>
<proteinExistence type="predicted"/>
<dbReference type="InterPro" id="IPR046348">
    <property type="entry name" value="SIS_dom_sf"/>
</dbReference>
<evidence type="ECO:0000259" key="9">
    <source>
        <dbReference type="PROSITE" id="PS51464"/>
    </source>
</evidence>
<dbReference type="InterPro" id="IPR001347">
    <property type="entry name" value="SIS_dom"/>
</dbReference>
<evidence type="ECO:0000256" key="7">
    <source>
        <dbReference type="ARBA" id="ARBA00022962"/>
    </source>
</evidence>
<dbReference type="InterPro" id="IPR035490">
    <property type="entry name" value="GlmS/FrlB_SIS"/>
</dbReference>
<evidence type="ECO:0000256" key="6">
    <source>
        <dbReference type="ARBA" id="ARBA00022737"/>
    </source>
</evidence>
<dbReference type="FunFam" id="3.40.50.10490:FF:000001">
    <property type="entry name" value="Glutamine--fructose-6-phosphate aminotransferase [isomerizing]"/>
    <property type="match status" value="1"/>
</dbReference>
<dbReference type="GO" id="GO:0006002">
    <property type="term" value="P:fructose 6-phosphate metabolic process"/>
    <property type="evidence" value="ECO:0007669"/>
    <property type="project" value="TreeGrafter"/>
</dbReference>
<dbReference type="SUPFAM" id="SSF56235">
    <property type="entry name" value="N-terminal nucleophile aminohydrolases (Ntn hydrolases)"/>
    <property type="match status" value="1"/>
</dbReference>
<dbReference type="Pfam" id="PF13522">
    <property type="entry name" value="GATase_6"/>
    <property type="match status" value="1"/>
</dbReference>
<dbReference type="InterPro" id="IPR035466">
    <property type="entry name" value="GlmS/AgaS_SIS"/>
</dbReference>
<evidence type="ECO:0000256" key="5">
    <source>
        <dbReference type="ARBA" id="ARBA00022679"/>
    </source>
</evidence>
<gene>
    <name evidence="10" type="ORF">QBZ16_001375</name>
</gene>
<dbReference type="InterPro" id="IPR047084">
    <property type="entry name" value="GFAT_N"/>
</dbReference>
<dbReference type="InterPro" id="IPR029055">
    <property type="entry name" value="Ntn_hydrolases_N"/>
</dbReference>
<feature type="domain" description="SIS" evidence="9">
    <location>
        <begin position="491"/>
        <end position="654"/>
    </location>
</feature>
<evidence type="ECO:0000256" key="1">
    <source>
        <dbReference type="ARBA" id="ARBA00001031"/>
    </source>
</evidence>
<dbReference type="PROSITE" id="PS51464">
    <property type="entry name" value="SIS"/>
    <property type="match status" value="2"/>
</dbReference>
<dbReference type="Proteomes" id="UP001255856">
    <property type="component" value="Unassembled WGS sequence"/>
</dbReference>
<feature type="domain" description="Glutamine amidotransferase type-2" evidence="8">
    <location>
        <begin position="5"/>
        <end position="261"/>
    </location>
</feature>
<organism evidence="10 11">
    <name type="scientific">Prototheca wickerhamii</name>
    <dbReference type="NCBI Taxonomy" id="3111"/>
    <lineage>
        <taxon>Eukaryota</taxon>
        <taxon>Viridiplantae</taxon>
        <taxon>Chlorophyta</taxon>
        <taxon>core chlorophytes</taxon>
        <taxon>Trebouxiophyceae</taxon>
        <taxon>Chlorellales</taxon>
        <taxon>Chlorellaceae</taxon>
        <taxon>Prototheca</taxon>
    </lineage>
</organism>
<comment type="caution">
    <text evidence="10">The sequence shown here is derived from an EMBL/GenBank/DDBJ whole genome shotgun (WGS) entry which is preliminary data.</text>
</comment>
<evidence type="ECO:0000256" key="4">
    <source>
        <dbReference type="ARBA" id="ARBA00022576"/>
    </source>
</evidence>
<dbReference type="GO" id="GO:0004360">
    <property type="term" value="F:glutamine-fructose-6-phosphate transaminase (isomerizing) activity"/>
    <property type="evidence" value="ECO:0007669"/>
    <property type="project" value="UniProtKB-EC"/>
</dbReference>
<dbReference type="Gene3D" id="3.60.20.10">
    <property type="entry name" value="Glutamine Phosphoribosylpyrophosphate, subunit 1, domain 1"/>
    <property type="match status" value="1"/>
</dbReference>
<reference evidence="10" key="1">
    <citation type="submission" date="2021-01" db="EMBL/GenBank/DDBJ databases">
        <authorList>
            <person name="Eckstrom K.M.E."/>
        </authorList>
    </citation>
    <scope>NUCLEOTIDE SEQUENCE</scope>
    <source>
        <strain evidence="10">UVCC 0001</strain>
    </source>
</reference>
<sequence>MPGLCGIFGYFTYLCPRSREEILRLLLTGLQRQEYRGYDSAGLAIDSAPLSPESELAPPPLVIKGPGKIADLEALVAREAGAEGAGAEYSLHAGIAHTRWATHGVPSRANAHPHASGADGDWLAVHNGIITNYKALRGFLEQQGERFETETDTEVVPKLCAFLYRRAVAGDPGASPGLDEIVCQAMRMLEGAYGLLIKSRHHPGEMVACKRGSPLILGLRGDCFVASDAAAVVEHTKRVIVLEDNDLAHVFPGGYAIFNAERQGDAAGHEAPRPVPRSLQTLEMEVSQIMKGGFDHFMQKEIFEQPETVLQTMRGRVLLPGEGGARAGVKLGGLAEWLDAMRCGRRIIFVACGTSFHACLAARQTLEELVGVPVSLELASDLLDRRAPLFRDDTVVFVSQSGETADTLQALEYARRRGALCVGVTNTVGSSIARATQCGVHINAGCEIGVASTKAYTSQIVALTLAIVASLAALPEALTRALRLDARVRELARSLAGESSLLVFGRGYNYATALEAALKVKEVALMHSEGILAGEMKHGPLALVDERLPVLVIATRDAMHAKMLSVIAQLRARGAKLIVLACEGDDDVADALGVSLKKEAGGEKDASSCTTAARGDLILVPQVADCLQPVVNAVPLQLLAYHLTLLRGHNVDQPRNLAKSVTVSEEDGTLNGRAQGGIPAAWTGA</sequence>
<dbReference type="PANTHER" id="PTHR10937">
    <property type="entry name" value="GLUCOSAMINE--FRUCTOSE-6-PHOSPHATE AMINOTRANSFERASE, ISOMERIZING"/>
    <property type="match status" value="1"/>
</dbReference>
<comment type="catalytic activity">
    <reaction evidence="1">
        <text>D-fructose 6-phosphate + L-glutamine = D-glucosamine 6-phosphate + L-glutamate</text>
        <dbReference type="Rhea" id="RHEA:13237"/>
        <dbReference type="ChEBI" id="CHEBI:29985"/>
        <dbReference type="ChEBI" id="CHEBI:58359"/>
        <dbReference type="ChEBI" id="CHEBI:58725"/>
        <dbReference type="ChEBI" id="CHEBI:61527"/>
        <dbReference type="EC" id="2.6.1.16"/>
    </reaction>
</comment>
<dbReference type="Pfam" id="PF01380">
    <property type="entry name" value="SIS"/>
    <property type="match status" value="2"/>
</dbReference>
<name>A0AAD9IDH2_PROWI</name>
<dbReference type="InterPro" id="IPR017932">
    <property type="entry name" value="GATase_2_dom"/>
</dbReference>